<dbReference type="Proteomes" id="UP001422074">
    <property type="component" value="Unassembled WGS sequence"/>
</dbReference>
<comment type="catalytic activity">
    <reaction evidence="1 7">
        <text>5-hydroxyisourate + H2O = 5-hydroxy-2-oxo-4-ureido-2,5-dihydro-1H-imidazole-5-carboxylate + H(+)</text>
        <dbReference type="Rhea" id="RHEA:23736"/>
        <dbReference type="ChEBI" id="CHEBI:15377"/>
        <dbReference type="ChEBI" id="CHEBI:15378"/>
        <dbReference type="ChEBI" id="CHEBI:18072"/>
        <dbReference type="ChEBI" id="CHEBI:58639"/>
        <dbReference type="EC" id="3.5.2.17"/>
    </reaction>
</comment>
<proteinExistence type="inferred from homology"/>
<evidence type="ECO:0000259" key="8">
    <source>
        <dbReference type="SMART" id="SM00095"/>
    </source>
</evidence>
<evidence type="ECO:0000256" key="7">
    <source>
        <dbReference type="RuleBase" id="RU361270"/>
    </source>
</evidence>
<dbReference type="PANTHER" id="PTHR10395:SF7">
    <property type="entry name" value="5-HYDROXYISOURATE HYDROLASE"/>
    <property type="match status" value="1"/>
</dbReference>
<dbReference type="PROSITE" id="PS00768">
    <property type="entry name" value="TRANSTHYRETIN_1"/>
    <property type="match status" value="1"/>
</dbReference>
<evidence type="ECO:0000313" key="9">
    <source>
        <dbReference type="EMBL" id="MEN2745262.1"/>
    </source>
</evidence>
<name>A0ABU9X2J2_9MICC</name>
<dbReference type="EC" id="3.5.2.17" evidence="7"/>
<feature type="domain" description="Transthyretin/hydroxyisourate hydrolase" evidence="8">
    <location>
        <begin position="1"/>
        <end position="112"/>
    </location>
</feature>
<dbReference type="Gene3D" id="2.60.40.180">
    <property type="entry name" value="Transthyretin/hydroxyisourate hydrolase domain"/>
    <property type="match status" value="1"/>
</dbReference>
<dbReference type="CDD" id="cd05822">
    <property type="entry name" value="TLP_HIUase"/>
    <property type="match status" value="1"/>
</dbReference>
<dbReference type="SMART" id="SM00095">
    <property type="entry name" value="TR_THY"/>
    <property type="match status" value="1"/>
</dbReference>
<evidence type="ECO:0000313" key="10">
    <source>
        <dbReference type="Proteomes" id="UP001422074"/>
    </source>
</evidence>
<dbReference type="PANTHER" id="PTHR10395">
    <property type="entry name" value="URICASE AND TRANSTHYRETIN-RELATED"/>
    <property type="match status" value="1"/>
</dbReference>
<keyword evidence="5 7" id="KW-0659">Purine metabolism</keyword>
<organism evidence="9 10">
    <name type="scientific">Sinomonas halotolerans</name>
    <dbReference type="NCBI Taxonomy" id="1644133"/>
    <lineage>
        <taxon>Bacteria</taxon>
        <taxon>Bacillati</taxon>
        <taxon>Actinomycetota</taxon>
        <taxon>Actinomycetes</taxon>
        <taxon>Micrococcales</taxon>
        <taxon>Micrococcaceae</taxon>
        <taxon>Sinomonas</taxon>
    </lineage>
</organism>
<dbReference type="RefSeq" id="WP_345885617.1">
    <property type="nucleotide sequence ID" value="NZ_JBDFRB010000011.1"/>
</dbReference>
<dbReference type="Pfam" id="PF00576">
    <property type="entry name" value="Transthyretin"/>
    <property type="match status" value="1"/>
</dbReference>
<dbReference type="EMBL" id="JBDFRB010000011">
    <property type="protein sequence ID" value="MEN2745262.1"/>
    <property type="molecule type" value="Genomic_DNA"/>
</dbReference>
<comment type="caution">
    <text evidence="9">The sequence shown here is derived from an EMBL/GenBank/DDBJ whole genome shotgun (WGS) entry which is preliminary data.</text>
</comment>
<dbReference type="NCBIfam" id="TIGR02962">
    <property type="entry name" value="hdxy_isourate"/>
    <property type="match status" value="1"/>
</dbReference>
<comment type="similarity">
    <text evidence="3 7">Belongs to the transthyretin family. 5-hydroxyisourate hydrolase subfamily.</text>
</comment>
<keyword evidence="6 7" id="KW-0378">Hydrolase</keyword>
<evidence type="ECO:0000256" key="6">
    <source>
        <dbReference type="ARBA" id="ARBA00022801"/>
    </source>
</evidence>
<keyword evidence="10" id="KW-1185">Reference proteome</keyword>
<evidence type="ECO:0000256" key="4">
    <source>
        <dbReference type="ARBA" id="ARBA00011881"/>
    </source>
</evidence>
<protein>
    <recommendedName>
        <fullName evidence="7">5-hydroxyisourate hydrolase</fullName>
        <shortName evidence="7">HIU hydrolase</shortName>
        <shortName evidence="7">HIUHase</shortName>
        <ecNumber evidence="7">3.5.2.17</ecNumber>
    </recommendedName>
</protein>
<accession>A0ABU9X2J2</accession>
<evidence type="ECO:0000256" key="1">
    <source>
        <dbReference type="ARBA" id="ARBA00001043"/>
    </source>
</evidence>
<dbReference type="InterPro" id="IPR023416">
    <property type="entry name" value="Transthyretin/HIU_hydrolase_d"/>
</dbReference>
<dbReference type="SUPFAM" id="SSF49472">
    <property type="entry name" value="Transthyretin (synonym: prealbumin)"/>
    <property type="match status" value="1"/>
</dbReference>
<dbReference type="InterPro" id="IPR000895">
    <property type="entry name" value="Transthyretin/HIU_hydrolase"/>
</dbReference>
<dbReference type="InterPro" id="IPR023418">
    <property type="entry name" value="Thyroxine_BS"/>
</dbReference>
<evidence type="ECO:0000256" key="3">
    <source>
        <dbReference type="ARBA" id="ARBA00009850"/>
    </source>
</evidence>
<comment type="subunit">
    <text evidence="4 7">Homotetramer.</text>
</comment>
<dbReference type="PRINTS" id="PR00189">
    <property type="entry name" value="TRNSTHYRETIN"/>
</dbReference>
<evidence type="ECO:0000256" key="5">
    <source>
        <dbReference type="ARBA" id="ARBA00022631"/>
    </source>
</evidence>
<dbReference type="InterPro" id="IPR014306">
    <property type="entry name" value="Hydroxyisourate_hydrolase"/>
</dbReference>
<sequence>MSVSHVTTHILDTAAGRPAAGVAVGLYARDGDGWARIGAGTTDADGRAKGLGPERLASGEYRLAFATGAYFAERGQETFFPEVSLAFTVDAAEEHYHVPLLLSPFAFSTYRGS</sequence>
<reference evidence="9 10" key="1">
    <citation type="submission" date="2024-05" db="EMBL/GenBank/DDBJ databases">
        <title>Sinomonas sp. nov., isolated from a waste landfill.</title>
        <authorList>
            <person name="Zhao Y."/>
        </authorList>
    </citation>
    <scope>NUCLEOTIDE SEQUENCE [LARGE SCALE GENOMIC DNA]</scope>
    <source>
        <strain evidence="9 10">CCTCC AB2014300</strain>
    </source>
</reference>
<gene>
    <name evidence="9" type="primary">uraH</name>
    <name evidence="9" type="ORF">ABCQ75_12055</name>
</gene>
<evidence type="ECO:0000256" key="2">
    <source>
        <dbReference type="ARBA" id="ARBA00002704"/>
    </source>
</evidence>
<comment type="function">
    <text evidence="2">Catalyzes the hydrolysis of 5-hydroxyisourate (HIU) to 2-oxo-4-hydroxy-4-carboxy-5-ureidoimidazoline (OHCU).</text>
</comment>
<dbReference type="GO" id="GO:0033971">
    <property type="term" value="F:hydroxyisourate hydrolase activity"/>
    <property type="evidence" value="ECO:0007669"/>
    <property type="project" value="UniProtKB-EC"/>
</dbReference>
<dbReference type="InterPro" id="IPR036817">
    <property type="entry name" value="Transthyretin/HIU_hydrolase_sf"/>
</dbReference>